<name>A0AAD8KLD0_TARER</name>
<keyword evidence="6" id="KW-0833">Ubl conjugation pathway</keyword>
<dbReference type="EC" id="3.6.4.13" evidence="1"/>
<dbReference type="GO" id="GO:0016740">
    <property type="term" value="F:transferase activity"/>
    <property type="evidence" value="ECO:0007669"/>
    <property type="project" value="UniProtKB-KW"/>
</dbReference>
<dbReference type="AlphaFoldDB" id="A0AAD8KLD0"/>
<dbReference type="InterPro" id="IPR014001">
    <property type="entry name" value="Helicase_ATP-bd"/>
</dbReference>
<keyword evidence="4" id="KW-0677">Repeat</keyword>
<feature type="domain" description="Helicase ATP-binding" evidence="12">
    <location>
        <begin position="32"/>
        <end position="170"/>
    </location>
</feature>
<dbReference type="Proteomes" id="UP001229421">
    <property type="component" value="Unassembled WGS sequence"/>
</dbReference>
<evidence type="ECO:0000259" key="12">
    <source>
        <dbReference type="PROSITE" id="PS51192"/>
    </source>
</evidence>
<dbReference type="Pfam" id="PF24638">
    <property type="entry name" value="KH_DEAH11_1st"/>
    <property type="match status" value="1"/>
</dbReference>
<dbReference type="EMBL" id="JAUHHV010000005">
    <property type="protein sequence ID" value="KAK1425017.1"/>
    <property type="molecule type" value="Genomic_DNA"/>
</dbReference>
<dbReference type="PROSITE" id="PS50089">
    <property type="entry name" value="ZF_RING_2"/>
    <property type="match status" value="1"/>
</dbReference>
<dbReference type="SUPFAM" id="SSF52540">
    <property type="entry name" value="P-loop containing nucleoside triphosphate hydrolases"/>
    <property type="match status" value="1"/>
</dbReference>
<dbReference type="GO" id="GO:0008270">
    <property type="term" value="F:zinc ion binding"/>
    <property type="evidence" value="ECO:0007669"/>
    <property type="project" value="UniProtKB-KW"/>
</dbReference>
<dbReference type="Gene3D" id="3.40.50.300">
    <property type="entry name" value="P-loop containing nucleotide triphosphate hydrolases"/>
    <property type="match status" value="1"/>
</dbReference>
<dbReference type="InterPro" id="IPR056246">
    <property type="entry name" value="KH_DEAH11/12_1st"/>
</dbReference>
<dbReference type="CDD" id="cd20335">
    <property type="entry name" value="BRcat_RBR"/>
    <property type="match status" value="1"/>
</dbReference>
<dbReference type="Gene3D" id="1.20.120.1750">
    <property type="match status" value="1"/>
</dbReference>
<evidence type="ECO:0000256" key="5">
    <source>
        <dbReference type="ARBA" id="ARBA00022771"/>
    </source>
</evidence>
<comment type="caution">
    <text evidence="14">The sequence shown here is derived from an EMBL/GenBank/DDBJ whole genome shotgun (WGS) entry which is preliminary data.</text>
</comment>
<dbReference type="GO" id="GO:0003724">
    <property type="term" value="F:RNA helicase activity"/>
    <property type="evidence" value="ECO:0007669"/>
    <property type="project" value="UniProtKB-EC"/>
</dbReference>
<dbReference type="PANTHER" id="PTHR18934">
    <property type="entry name" value="ATP-DEPENDENT RNA HELICASE"/>
    <property type="match status" value="1"/>
</dbReference>
<evidence type="ECO:0000259" key="11">
    <source>
        <dbReference type="PROSITE" id="PS50089"/>
    </source>
</evidence>
<dbReference type="InterPro" id="IPR044066">
    <property type="entry name" value="TRIAD_supradom"/>
</dbReference>
<evidence type="ECO:0000259" key="13">
    <source>
        <dbReference type="PROSITE" id="PS51873"/>
    </source>
</evidence>
<dbReference type="InterPro" id="IPR056248">
    <property type="entry name" value="RBD_DEAH11/12"/>
</dbReference>
<dbReference type="Pfam" id="PF00097">
    <property type="entry name" value="zf-C3HC4"/>
    <property type="match status" value="1"/>
</dbReference>
<keyword evidence="3" id="KW-0479">Metal-binding</keyword>
<dbReference type="SMART" id="SM00847">
    <property type="entry name" value="HA2"/>
    <property type="match status" value="1"/>
</dbReference>
<dbReference type="InterPro" id="IPR056245">
    <property type="entry name" value="KH_DEAH11/12"/>
</dbReference>
<dbReference type="PROSITE" id="PS51192">
    <property type="entry name" value="HELICASE_ATP_BIND_1"/>
    <property type="match status" value="1"/>
</dbReference>
<feature type="domain" description="RING-type" evidence="13">
    <location>
        <begin position="1018"/>
        <end position="1229"/>
    </location>
</feature>
<dbReference type="InterPro" id="IPR001841">
    <property type="entry name" value="Znf_RING"/>
</dbReference>
<evidence type="ECO:0000256" key="9">
    <source>
        <dbReference type="ARBA" id="ARBA00047984"/>
    </source>
</evidence>
<accession>A0AAD8KLD0</accession>
<evidence type="ECO:0000256" key="7">
    <source>
        <dbReference type="ARBA" id="ARBA00022806"/>
    </source>
</evidence>
<dbReference type="Gene3D" id="1.20.120.1080">
    <property type="match status" value="1"/>
</dbReference>
<evidence type="ECO:0000256" key="10">
    <source>
        <dbReference type="PROSITE-ProRule" id="PRU00175"/>
    </source>
</evidence>
<dbReference type="InterPro" id="IPR018957">
    <property type="entry name" value="Znf_C3HC4_RING-type"/>
</dbReference>
<dbReference type="Pfam" id="PF07717">
    <property type="entry name" value="OB_NTP_bind"/>
    <property type="match status" value="1"/>
</dbReference>
<proteinExistence type="predicted"/>
<sequence>MDENWSTGYCWTELRRLDDYSFHIQAYHNSFVPLLKLHQVLLSVGETGLGKCKQMVRIIAHSVVAGDKSIVCVQPNELAAASLDYTVKNNSNGCKVIFSSSELASNSKVISMTSQCLLQHYMNDKNFSWASYFIIDKAHERSMCTVLLLALLKDLSCRRADLYFLIISTHDGVKQLVEYWCGSGTYQVVGQSSGNKRSGRTEPKILRDNFGTAILRVLALGTRKVEEFDFLDVPFNAAIETAIKNLIELGVIALKDGIYKLTKDGQLLVKLGIEHRLVKLLLNCSEEGLGKEGLVLVAGLANSSISMFYRGVNEEEKQNSDCLKLRFCHTGGDIFTFLSVYKEWEDVPWNARKQWGWDNSINIESMMIYEKAVHEMERCFQEELHITIPNKWHWDPVSVTEYDKILKDVMLSALKDNIAIYSGSDNLGYEVASTGKHVQLHPSCSLLIFGERPNWVVFWERIENPNQYLVCVTSVDFDSLWTLSPAPFDISQMEGRKLQSKVLTGLGTTLLRRLCGRSNSSLKHLVSTIKATVNDDPIQVEVSVDHREVYIFTSSQQMSKVTEIVNLALEREGRWIRNECIQRCVFPGGVALLGSGAEIKHLELKTRCLAVDISVLSPHKTIVEKDFLSFLEKQTSGDICMVDKLNPVSQDDKRWSRVTFLTPEAAEKAIKLNTIDFNGCTLEIAPSGSIENKILSFPAVRAKVYWPRWRSNWYHMSVWGPVGDPSPTDLENTLLREVISFMPPGSAKNEFVSVHVFPCQESDDMIAEITFDASLHLEAAQALEHIDGKILRGLTPLQTTKCVQLFTSTLYCSAPVYMVIKDQVRASSWAEGTKLEVVVNENKTCHVNIFAKATIIVAELGRRLEQLMNGRTIINDEITPPVLQLLYSPEGFDLQKSIEKETGTYILFDRLTHCLKVFGPLNMLDLAQRMLVRDLVQLHEYKQLDVYLRGPTFPPCFMKMMVQEFGPRLHLLKEKFPGAEFKLNTLRHTISVGGNKEDIKKVKNTILEILQTTPFTSSQHPCSICFNDIEDGYSLEECNHEFCRSCLIEQCESAIKNHRGRFPICCAHEGCEALILVVDFKSLLSTQQIDDLFRASLNAFVDLRVDNYRFCPSADCDSVYQVQIAEEKGLERPFVCGTCSAETCTRCSKQYHPALSCEKYLEYTNDPDLPLKEWVNNNKKVKHCPACNCVIEKDGGCDHVQCVCGSHICWMCLAKFKTNEECYAHIRYECYLQG</sequence>
<organism evidence="14 15">
    <name type="scientific">Tagetes erecta</name>
    <name type="common">African marigold</name>
    <dbReference type="NCBI Taxonomy" id="13708"/>
    <lineage>
        <taxon>Eukaryota</taxon>
        <taxon>Viridiplantae</taxon>
        <taxon>Streptophyta</taxon>
        <taxon>Embryophyta</taxon>
        <taxon>Tracheophyta</taxon>
        <taxon>Spermatophyta</taxon>
        <taxon>Magnoliopsida</taxon>
        <taxon>eudicotyledons</taxon>
        <taxon>Gunneridae</taxon>
        <taxon>Pentapetalae</taxon>
        <taxon>asterids</taxon>
        <taxon>campanulids</taxon>
        <taxon>Asterales</taxon>
        <taxon>Asteraceae</taxon>
        <taxon>Asteroideae</taxon>
        <taxon>Heliantheae alliance</taxon>
        <taxon>Tageteae</taxon>
        <taxon>Tagetes</taxon>
    </lineage>
</organism>
<keyword evidence="7" id="KW-0067">ATP-binding</keyword>
<comment type="catalytic activity">
    <reaction evidence="9">
        <text>ATP + H2O = ADP + phosphate + H(+)</text>
        <dbReference type="Rhea" id="RHEA:13065"/>
        <dbReference type="ChEBI" id="CHEBI:15377"/>
        <dbReference type="ChEBI" id="CHEBI:15378"/>
        <dbReference type="ChEBI" id="CHEBI:30616"/>
        <dbReference type="ChEBI" id="CHEBI:43474"/>
        <dbReference type="ChEBI" id="CHEBI:456216"/>
        <dbReference type="EC" id="3.6.4.13"/>
    </reaction>
</comment>
<keyword evidence="7" id="KW-0378">Hydrolase</keyword>
<evidence type="ECO:0000313" key="14">
    <source>
        <dbReference type="EMBL" id="KAK1425017.1"/>
    </source>
</evidence>
<dbReference type="PANTHER" id="PTHR18934:SF81">
    <property type="entry name" value="ATP-DEPENDENT RNA HELICASE DEAH11, CHLOROPLASTIC-RELATED"/>
    <property type="match status" value="1"/>
</dbReference>
<dbReference type="GO" id="GO:0003723">
    <property type="term" value="F:RNA binding"/>
    <property type="evidence" value="ECO:0007669"/>
    <property type="project" value="TreeGrafter"/>
</dbReference>
<keyword evidence="2" id="KW-0808">Transferase</keyword>
<dbReference type="PROSITE" id="PS00518">
    <property type="entry name" value="ZF_RING_1"/>
    <property type="match status" value="1"/>
</dbReference>
<dbReference type="InterPro" id="IPR056247">
    <property type="entry name" value="KH_DEAH11/12_2nd"/>
</dbReference>
<keyword evidence="15" id="KW-1185">Reference proteome</keyword>
<dbReference type="Pfam" id="PF24475">
    <property type="entry name" value="RBD_DEAH11"/>
    <property type="match status" value="1"/>
</dbReference>
<evidence type="ECO:0000256" key="8">
    <source>
        <dbReference type="ARBA" id="ARBA00022833"/>
    </source>
</evidence>
<feature type="domain" description="RING-type" evidence="11">
    <location>
        <begin position="1022"/>
        <end position="1065"/>
    </location>
</feature>
<dbReference type="InterPro" id="IPR002867">
    <property type="entry name" value="IBR_dom"/>
</dbReference>
<dbReference type="PROSITE" id="PS51873">
    <property type="entry name" value="TRIAD"/>
    <property type="match status" value="1"/>
</dbReference>
<dbReference type="SMART" id="SM00647">
    <property type="entry name" value="IBR"/>
    <property type="match status" value="2"/>
</dbReference>
<dbReference type="Gene3D" id="3.30.40.10">
    <property type="entry name" value="Zinc/RING finger domain, C3HC4 (zinc finger)"/>
    <property type="match status" value="1"/>
</dbReference>
<dbReference type="Pfam" id="PF01485">
    <property type="entry name" value="IBR"/>
    <property type="match status" value="2"/>
</dbReference>
<reference evidence="14" key="1">
    <citation type="journal article" date="2023" name="bioRxiv">
        <title>Improved chromosome-level genome assembly for marigold (Tagetes erecta).</title>
        <authorList>
            <person name="Jiang F."/>
            <person name="Yuan L."/>
            <person name="Wang S."/>
            <person name="Wang H."/>
            <person name="Xu D."/>
            <person name="Wang A."/>
            <person name="Fan W."/>
        </authorList>
    </citation>
    <scope>NUCLEOTIDE SEQUENCE</scope>
    <source>
        <strain evidence="14">WSJ</strain>
        <tissue evidence="14">Leaf</tissue>
    </source>
</reference>
<keyword evidence="5 10" id="KW-0863">Zinc-finger</keyword>
<dbReference type="InterPro" id="IPR011709">
    <property type="entry name" value="DEAD-box_helicase_OB_fold"/>
</dbReference>
<dbReference type="InterPro" id="IPR027417">
    <property type="entry name" value="P-loop_NTPase"/>
</dbReference>
<dbReference type="InterPro" id="IPR013083">
    <property type="entry name" value="Znf_RING/FYVE/PHD"/>
</dbReference>
<evidence type="ECO:0000256" key="4">
    <source>
        <dbReference type="ARBA" id="ARBA00022737"/>
    </source>
</evidence>
<dbReference type="Pfam" id="PF24471">
    <property type="entry name" value="KH_DEAH11"/>
    <property type="match status" value="1"/>
</dbReference>
<dbReference type="SUPFAM" id="SSF57850">
    <property type="entry name" value="RING/U-box"/>
    <property type="match status" value="3"/>
</dbReference>
<protein>
    <recommendedName>
        <fullName evidence="1">RNA helicase</fullName>
        <ecNumber evidence="1">3.6.4.13</ecNumber>
    </recommendedName>
</protein>
<gene>
    <name evidence="14" type="ORF">QVD17_20359</name>
</gene>
<evidence type="ECO:0000256" key="1">
    <source>
        <dbReference type="ARBA" id="ARBA00012552"/>
    </source>
</evidence>
<dbReference type="InterPro" id="IPR017907">
    <property type="entry name" value="Znf_RING_CS"/>
</dbReference>
<dbReference type="CDD" id="cd00590">
    <property type="entry name" value="RRM_SF"/>
    <property type="match status" value="1"/>
</dbReference>
<evidence type="ECO:0000313" key="15">
    <source>
        <dbReference type="Proteomes" id="UP001229421"/>
    </source>
</evidence>
<dbReference type="InterPro" id="IPR007502">
    <property type="entry name" value="Helicase-assoc_dom"/>
</dbReference>
<dbReference type="Pfam" id="PF24641">
    <property type="entry name" value="KH_DEAH11_2nd"/>
    <property type="match status" value="1"/>
</dbReference>
<keyword evidence="8" id="KW-0862">Zinc</keyword>
<evidence type="ECO:0000256" key="2">
    <source>
        <dbReference type="ARBA" id="ARBA00022679"/>
    </source>
</evidence>
<evidence type="ECO:0000256" key="3">
    <source>
        <dbReference type="ARBA" id="ARBA00022723"/>
    </source>
</evidence>
<keyword evidence="7" id="KW-0547">Nucleotide-binding</keyword>
<keyword evidence="7" id="KW-0347">Helicase</keyword>
<evidence type="ECO:0000256" key="6">
    <source>
        <dbReference type="ARBA" id="ARBA00022786"/>
    </source>
</evidence>